<protein>
    <submittedName>
        <fullName evidence="2">Nucleotidyltransferase</fullName>
    </submittedName>
</protein>
<dbReference type="InterPro" id="IPR005835">
    <property type="entry name" value="NTP_transferase_dom"/>
</dbReference>
<dbReference type="Proteomes" id="UP000266118">
    <property type="component" value="Chromosome"/>
</dbReference>
<proteinExistence type="predicted"/>
<evidence type="ECO:0000313" key="2">
    <source>
        <dbReference type="EMBL" id="AYD48872.1"/>
    </source>
</evidence>
<name>A0A386HT51_9BACT</name>
<dbReference type="SUPFAM" id="SSF53448">
    <property type="entry name" value="Nucleotide-diphospho-sugar transferases"/>
    <property type="match status" value="1"/>
</dbReference>
<reference evidence="2 3" key="1">
    <citation type="submission" date="2018-09" db="EMBL/GenBank/DDBJ databases">
        <title>Arachidicoccus sp. nov., a bacterium isolated from soil.</title>
        <authorList>
            <person name="Weon H.-Y."/>
            <person name="Kwon S.-W."/>
            <person name="Lee S.A."/>
        </authorList>
    </citation>
    <scope>NUCLEOTIDE SEQUENCE [LARGE SCALE GENOMIC DNA]</scope>
    <source>
        <strain evidence="2 3">KIS59-12</strain>
    </source>
</reference>
<sequence length="229" mass="26274">MKELIILAGGLGTRLRSEVPDLPKCMAPVKGKPFIDFVIDYYISQKIEKFIFALGYKSEILQNHLTEKYPNQQLEFSLEEEPLGTGGAIKLACEKASEENVFITNGDTLFKVDVEALAKTHMHNKAECTLGLKPMQNFERFGVVKVDNNNCVQSFQEKQYYAEGLINGGFYALNIQIFLKKNFENKFSFEKDYLEQFVSQKKIFASVQDKYFIDMGIPEDYRRAAEELE</sequence>
<dbReference type="RefSeq" id="WP_119990039.1">
    <property type="nucleotide sequence ID" value="NZ_CP032489.1"/>
</dbReference>
<organism evidence="2 3">
    <name type="scientific">Arachidicoccus soli</name>
    <dbReference type="NCBI Taxonomy" id="2341117"/>
    <lineage>
        <taxon>Bacteria</taxon>
        <taxon>Pseudomonadati</taxon>
        <taxon>Bacteroidota</taxon>
        <taxon>Chitinophagia</taxon>
        <taxon>Chitinophagales</taxon>
        <taxon>Chitinophagaceae</taxon>
        <taxon>Arachidicoccus</taxon>
    </lineage>
</organism>
<accession>A0A386HT51</accession>
<evidence type="ECO:0000259" key="1">
    <source>
        <dbReference type="Pfam" id="PF00483"/>
    </source>
</evidence>
<gene>
    <name evidence="2" type="ORF">D6B99_15400</name>
</gene>
<dbReference type="InterPro" id="IPR050486">
    <property type="entry name" value="Mannose-1P_guanyltransferase"/>
</dbReference>
<evidence type="ECO:0000313" key="3">
    <source>
        <dbReference type="Proteomes" id="UP000266118"/>
    </source>
</evidence>
<feature type="domain" description="Nucleotidyl transferase" evidence="1">
    <location>
        <begin position="5"/>
        <end position="228"/>
    </location>
</feature>
<dbReference type="CDD" id="cd06915">
    <property type="entry name" value="NTP_transferase_WcbM_like"/>
    <property type="match status" value="1"/>
</dbReference>
<dbReference type="PANTHER" id="PTHR22572">
    <property type="entry name" value="SUGAR-1-PHOSPHATE GUANYL TRANSFERASE"/>
    <property type="match status" value="1"/>
</dbReference>
<keyword evidence="3" id="KW-1185">Reference proteome</keyword>
<dbReference type="GO" id="GO:0016740">
    <property type="term" value="F:transferase activity"/>
    <property type="evidence" value="ECO:0007669"/>
    <property type="project" value="UniProtKB-KW"/>
</dbReference>
<dbReference type="InterPro" id="IPR029044">
    <property type="entry name" value="Nucleotide-diphossugar_trans"/>
</dbReference>
<dbReference type="OrthoDB" id="9813880at2"/>
<keyword evidence="2" id="KW-0808">Transferase</keyword>
<dbReference type="EMBL" id="CP032489">
    <property type="protein sequence ID" value="AYD48872.1"/>
    <property type="molecule type" value="Genomic_DNA"/>
</dbReference>
<dbReference type="KEGG" id="ark:D6B99_15400"/>
<dbReference type="Gene3D" id="3.90.550.10">
    <property type="entry name" value="Spore Coat Polysaccharide Biosynthesis Protein SpsA, Chain A"/>
    <property type="match status" value="1"/>
</dbReference>
<dbReference type="Pfam" id="PF00483">
    <property type="entry name" value="NTP_transferase"/>
    <property type="match status" value="1"/>
</dbReference>
<dbReference type="AlphaFoldDB" id="A0A386HT51"/>